<dbReference type="Proteomes" id="UP000518605">
    <property type="component" value="Unassembled WGS sequence"/>
</dbReference>
<dbReference type="EMBL" id="JACHXW010000024">
    <property type="protein sequence ID" value="MBB3155422.1"/>
    <property type="molecule type" value="Genomic_DNA"/>
</dbReference>
<comment type="caution">
    <text evidence="2">The sequence shown here is derived from an EMBL/GenBank/DDBJ whole genome shotgun (WGS) entry which is preliminary data.</text>
</comment>
<dbReference type="InterPro" id="IPR000182">
    <property type="entry name" value="GNAT_dom"/>
</dbReference>
<dbReference type="RefSeq" id="WP_183570080.1">
    <property type="nucleotide sequence ID" value="NZ_CBCSLB010000023.1"/>
</dbReference>
<dbReference type="PROSITE" id="PS51186">
    <property type="entry name" value="GNAT"/>
    <property type="match status" value="1"/>
</dbReference>
<dbReference type="PANTHER" id="PTHR43610:SF1">
    <property type="entry name" value="N-ACETYLTRANSFERASE DOMAIN-CONTAINING PROTEIN"/>
    <property type="match status" value="1"/>
</dbReference>
<name>A0A7W5CD51_9BACL</name>
<dbReference type="Pfam" id="PF13302">
    <property type="entry name" value="Acetyltransf_3"/>
    <property type="match status" value="1"/>
</dbReference>
<dbReference type="PANTHER" id="PTHR43610">
    <property type="entry name" value="BLL6696 PROTEIN"/>
    <property type="match status" value="1"/>
</dbReference>
<proteinExistence type="predicted"/>
<sequence>MDKNPNVTLIGNTIKLVALESIHLEELLETLKIGDIDRLNQNAEIGWTWLSPAYWRTGANTECKFLLLQYCFEQLTLVRVQFSVSGNNTRSQRALERIGAIREGVFRKHRRDTEGRFHDNVFYSITDSDWPEIKSTLEHMIHIKYE</sequence>
<accession>A0A7W5CD51</accession>
<evidence type="ECO:0000313" key="3">
    <source>
        <dbReference type="Proteomes" id="UP000518605"/>
    </source>
</evidence>
<evidence type="ECO:0000313" key="2">
    <source>
        <dbReference type="EMBL" id="MBB3155422.1"/>
    </source>
</evidence>
<organism evidence="2 3">
    <name type="scientific">Paenibacillus endophyticus</name>
    <dbReference type="NCBI Taxonomy" id="1294268"/>
    <lineage>
        <taxon>Bacteria</taxon>
        <taxon>Bacillati</taxon>
        <taxon>Bacillota</taxon>
        <taxon>Bacilli</taxon>
        <taxon>Bacillales</taxon>
        <taxon>Paenibacillaceae</taxon>
        <taxon>Paenibacillus</taxon>
    </lineage>
</organism>
<keyword evidence="3" id="KW-1185">Reference proteome</keyword>
<feature type="domain" description="N-acetyltransferase" evidence="1">
    <location>
        <begin position="1"/>
        <end position="128"/>
    </location>
</feature>
<reference evidence="2 3" key="1">
    <citation type="submission" date="2020-08" db="EMBL/GenBank/DDBJ databases">
        <title>Genomic Encyclopedia of Type Strains, Phase III (KMG-III): the genomes of soil and plant-associated and newly described type strains.</title>
        <authorList>
            <person name="Whitman W."/>
        </authorList>
    </citation>
    <scope>NUCLEOTIDE SEQUENCE [LARGE SCALE GENOMIC DNA]</scope>
    <source>
        <strain evidence="2 3">CECT 8234</strain>
    </source>
</reference>
<dbReference type="InterPro" id="IPR016181">
    <property type="entry name" value="Acyl_CoA_acyltransferase"/>
</dbReference>
<gene>
    <name evidence="2" type="ORF">FHS16_005530</name>
</gene>
<protein>
    <submittedName>
        <fullName evidence="2">RimJ/RimL family protein N-acetyltransferase</fullName>
    </submittedName>
</protein>
<dbReference type="AlphaFoldDB" id="A0A7W5CD51"/>
<dbReference type="SUPFAM" id="SSF55729">
    <property type="entry name" value="Acyl-CoA N-acyltransferases (Nat)"/>
    <property type="match status" value="1"/>
</dbReference>
<dbReference type="Gene3D" id="3.40.630.30">
    <property type="match status" value="1"/>
</dbReference>
<dbReference type="GO" id="GO:0016747">
    <property type="term" value="F:acyltransferase activity, transferring groups other than amino-acyl groups"/>
    <property type="evidence" value="ECO:0007669"/>
    <property type="project" value="InterPro"/>
</dbReference>
<keyword evidence="2" id="KW-0808">Transferase</keyword>
<evidence type="ECO:0000259" key="1">
    <source>
        <dbReference type="PROSITE" id="PS51186"/>
    </source>
</evidence>